<dbReference type="Pfam" id="PF14229">
    <property type="entry name" value="DUF4332"/>
    <property type="match status" value="1"/>
</dbReference>
<reference evidence="2 3" key="1">
    <citation type="journal article" date="2017" name="BMC Genomics">
        <title>Genomic analysis of methanogenic archaea reveals a shift towards energy conservation.</title>
        <authorList>
            <person name="Gilmore S.P."/>
            <person name="Henske J.K."/>
            <person name="Sexton J.A."/>
            <person name="Solomon K.V."/>
            <person name="Seppala S."/>
            <person name="Yoo J.I."/>
            <person name="Huyett L.M."/>
            <person name="Pressman A."/>
            <person name="Cogan J.Z."/>
            <person name="Kivenson V."/>
            <person name="Peng X."/>
            <person name="Tan Y."/>
            <person name="Valentine D.L."/>
            <person name="O'Malley M.A."/>
        </authorList>
    </citation>
    <scope>NUCLEOTIDE SEQUENCE [LARGE SCALE GENOMIC DNA]</scope>
    <source>
        <strain evidence="2 3">M.o.H.</strain>
    </source>
</reference>
<gene>
    <name evidence="2" type="ORF">ASJ80_11865</name>
</gene>
<name>A0A2A2H6W3_METBR</name>
<organism evidence="2 3">
    <name type="scientific">Methanobacterium bryantii</name>
    <dbReference type="NCBI Taxonomy" id="2161"/>
    <lineage>
        <taxon>Archaea</taxon>
        <taxon>Methanobacteriati</taxon>
        <taxon>Methanobacteriota</taxon>
        <taxon>Methanomada group</taxon>
        <taxon>Methanobacteria</taxon>
        <taxon>Methanobacteriales</taxon>
        <taxon>Methanobacteriaceae</taxon>
        <taxon>Methanobacterium</taxon>
    </lineage>
</organism>
<evidence type="ECO:0000259" key="1">
    <source>
        <dbReference type="Pfam" id="PF14229"/>
    </source>
</evidence>
<accession>A0A2A2H6W3</accession>
<sequence>MTDSYYIDLEKYPLNKFKQELTESDLLPSRRILKEQIDNRFKILESKGIKNLNDLLISLKTPKKAKEFADKSSLPQDYILILRREVNSYLPKPVNLEKFPGIEKDTLSKLNNMGIKNTAHLFKIIKTPDERVKLAAETKINPEEIVKLTKLTDLSRVKWIGPVFARMFLDSRTDTVEKLSKADAKTLYRKLIEINEEKGYTKGRFIESDVELCIKVSKMVPKAIYY</sequence>
<dbReference type="OrthoDB" id="69806at2157"/>
<dbReference type="EMBL" id="LMVM01000012">
    <property type="protein sequence ID" value="PAV04993.1"/>
    <property type="molecule type" value="Genomic_DNA"/>
</dbReference>
<proteinExistence type="predicted"/>
<dbReference type="Proteomes" id="UP000217784">
    <property type="component" value="Unassembled WGS sequence"/>
</dbReference>
<feature type="domain" description="DUF4332" evidence="1">
    <location>
        <begin position="100"/>
        <end position="201"/>
    </location>
</feature>
<evidence type="ECO:0000313" key="3">
    <source>
        <dbReference type="Proteomes" id="UP000217784"/>
    </source>
</evidence>
<comment type="caution">
    <text evidence="2">The sequence shown here is derived from an EMBL/GenBank/DDBJ whole genome shotgun (WGS) entry which is preliminary data.</text>
</comment>
<protein>
    <recommendedName>
        <fullName evidence="1">DUF4332 domain-containing protein</fullName>
    </recommendedName>
</protein>
<evidence type="ECO:0000313" key="2">
    <source>
        <dbReference type="EMBL" id="PAV04993.1"/>
    </source>
</evidence>
<dbReference type="InterPro" id="IPR025567">
    <property type="entry name" value="DUF4332"/>
</dbReference>
<dbReference type="RefSeq" id="WP_069584272.1">
    <property type="nucleotide sequence ID" value="NZ_LMVM01000012.1"/>
</dbReference>
<dbReference type="AlphaFoldDB" id="A0A2A2H6W3"/>
<keyword evidence="3" id="KW-1185">Reference proteome</keyword>